<feature type="chain" id="PRO_5041919940" description="Sulfotransferase domain-containing protein" evidence="6">
    <location>
        <begin position="24"/>
        <end position="380"/>
    </location>
</feature>
<evidence type="ECO:0000313" key="9">
    <source>
        <dbReference type="Proteomes" id="UP001230188"/>
    </source>
</evidence>
<evidence type="ECO:0000256" key="1">
    <source>
        <dbReference type="ARBA" id="ARBA00022679"/>
    </source>
</evidence>
<feature type="active site" description="For sulfotransferase activity" evidence="3">
    <location>
        <position position="54"/>
    </location>
</feature>
<feature type="domain" description="Sulfotransferase" evidence="7">
    <location>
        <begin position="45"/>
        <end position="168"/>
    </location>
</feature>
<feature type="signal peptide" evidence="6">
    <location>
        <begin position="1"/>
        <end position="23"/>
    </location>
</feature>
<keyword evidence="2" id="KW-0325">Glycoprotein</keyword>
<dbReference type="PANTHER" id="PTHR10605:SF56">
    <property type="entry name" value="BIFUNCTIONAL HEPARAN SULFATE N-DEACETYLASE_N-SULFOTRANSFERASE"/>
    <property type="match status" value="1"/>
</dbReference>
<proteinExistence type="predicted"/>
<comment type="caution">
    <text evidence="8">The sequence shown here is derived from an EMBL/GenBank/DDBJ whole genome shotgun (WGS) entry which is preliminary data.</text>
</comment>
<gene>
    <name evidence="8" type="ORF">CTAYLR_003253</name>
</gene>
<dbReference type="Gene3D" id="3.40.50.300">
    <property type="entry name" value="P-loop containing nucleotide triphosphate hydrolases"/>
    <property type="match status" value="1"/>
</dbReference>
<name>A0AAD7XK27_9STRA</name>
<keyword evidence="1" id="KW-0808">Transferase</keyword>
<evidence type="ECO:0000259" key="7">
    <source>
        <dbReference type="Pfam" id="PF00685"/>
    </source>
</evidence>
<dbReference type="EMBL" id="JAQMWT010000443">
    <property type="protein sequence ID" value="KAJ8601246.1"/>
    <property type="molecule type" value="Genomic_DNA"/>
</dbReference>
<evidence type="ECO:0000256" key="5">
    <source>
        <dbReference type="SAM" id="MobiDB-lite"/>
    </source>
</evidence>
<sequence>MMATTTTTRGRLLLLLLLTHCTAITCRDQPYRGRPCDDDHGRCKPSFLIIGVGKCGTSSLYYYLTDHPSVKAAAQKQIQWFDHQYSASRFNAYLDRSFPHHMEPGEMTGEASPGYAQYSEVPVRVAKHLPETRVLVIVRDPAERAYSAYHYNYLNVVRPNKKRTFEFLIEHETRLLAKCLENNSENKIDLSRDCYGRTTAKDTYGVDDMPLANQHLWRQLVGRSLYILYLDWWPEFFMVCSELLAAPETAADEMATVAAYLGLPTFDFRPVVDKGKYNAGAKHLGYGKVTPWDQAEKLADLRPPMTAAARHLIDTFAHPHTTRLFERANRSCPKWGSSRRLDDATTTLYSPEDPHALSSSSSSSATKNDDEGTLPRDLFS</sequence>
<accession>A0AAD7XK27</accession>
<dbReference type="PANTHER" id="PTHR10605">
    <property type="entry name" value="HEPARAN SULFATE SULFOTRANSFERASE"/>
    <property type="match status" value="1"/>
</dbReference>
<protein>
    <recommendedName>
        <fullName evidence="7">Sulfotransferase domain-containing protein</fullName>
    </recommendedName>
</protein>
<dbReference type="InterPro" id="IPR027417">
    <property type="entry name" value="P-loop_NTPase"/>
</dbReference>
<keyword evidence="9" id="KW-1185">Reference proteome</keyword>
<feature type="region of interest" description="Disordered" evidence="5">
    <location>
        <begin position="333"/>
        <end position="380"/>
    </location>
</feature>
<evidence type="ECO:0000256" key="4">
    <source>
        <dbReference type="PIRSR" id="PIRSR637359-2"/>
    </source>
</evidence>
<evidence type="ECO:0000256" key="6">
    <source>
        <dbReference type="SAM" id="SignalP"/>
    </source>
</evidence>
<dbReference type="Pfam" id="PF00685">
    <property type="entry name" value="Sulfotransfer_1"/>
    <property type="match status" value="1"/>
</dbReference>
<evidence type="ECO:0000313" key="8">
    <source>
        <dbReference type="EMBL" id="KAJ8601246.1"/>
    </source>
</evidence>
<dbReference type="AlphaFoldDB" id="A0AAD7XK27"/>
<feature type="binding site" evidence="4">
    <location>
        <position position="147"/>
    </location>
    <ligand>
        <name>3'-phosphoadenylyl sulfate</name>
        <dbReference type="ChEBI" id="CHEBI:58339"/>
    </ligand>
</feature>
<dbReference type="Proteomes" id="UP001230188">
    <property type="component" value="Unassembled WGS sequence"/>
</dbReference>
<feature type="binding site" evidence="4">
    <location>
        <position position="139"/>
    </location>
    <ligand>
        <name>3'-phosphoadenylyl sulfate</name>
        <dbReference type="ChEBI" id="CHEBI:58339"/>
    </ligand>
</feature>
<dbReference type="InterPro" id="IPR037359">
    <property type="entry name" value="NST/OST"/>
</dbReference>
<dbReference type="GO" id="GO:0008146">
    <property type="term" value="F:sulfotransferase activity"/>
    <property type="evidence" value="ECO:0007669"/>
    <property type="project" value="InterPro"/>
</dbReference>
<evidence type="ECO:0000256" key="3">
    <source>
        <dbReference type="PIRSR" id="PIRSR637359-1"/>
    </source>
</evidence>
<dbReference type="SUPFAM" id="SSF52540">
    <property type="entry name" value="P-loop containing nucleoside triphosphate hydrolases"/>
    <property type="match status" value="1"/>
</dbReference>
<organism evidence="8 9">
    <name type="scientific">Chrysophaeum taylorii</name>
    <dbReference type="NCBI Taxonomy" id="2483200"/>
    <lineage>
        <taxon>Eukaryota</taxon>
        <taxon>Sar</taxon>
        <taxon>Stramenopiles</taxon>
        <taxon>Ochrophyta</taxon>
        <taxon>Pelagophyceae</taxon>
        <taxon>Pelagomonadales</taxon>
        <taxon>Pelagomonadaceae</taxon>
        <taxon>Chrysophaeum</taxon>
    </lineage>
</organism>
<dbReference type="InterPro" id="IPR000863">
    <property type="entry name" value="Sulfotransferase_dom"/>
</dbReference>
<reference evidence="8" key="1">
    <citation type="submission" date="2023-01" db="EMBL/GenBank/DDBJ databases">
        <title>Metagenome sequencing of chrysophaentin producing Chrysophaeum taylorii.</title>
        <authorList>
            <person name="Davison J."/>
            <person name="Bewley C."/>
        </authorList>
    </citation>
    <scope>NUCLEOTIDE SEQUENCE</scope>
    <source>
        <strain evidence="8">NIES-1699</strain>
    </source>
</reference>
<feature type="compositionally biased region" description="Basic and acidic residues" evidence="5">
    <location>
        <begin position="367"/>
        <end position="380"/>
    </location>
</feature>
<keyword evidence="6" id="KW-0732">Signal</keyword>
<evidence type="ECO:0000256" key="2">
    <source>
        <dbReference type="ARBA" id="ARBA00023180"/>
    </source>
</evidence>